<dbReference type="RefSeq" id="WP_136529453.1">
    <property type="nucleotide sequence ID" value="NZ_STGX01000006.1"/>
</dbReference>
<protein>
    <submittedName>
        <fullName evidence="2">Uncharacterized protein</fullName>
    </submittedName>
</protein>
<accession>A0A4S8PEU9</accession>
<feature type="transmembrane region" description="Helical" evidence="1">
    <location>
        <begin position="32"/>
        <end position="50"/>
    </location>
</feature>
<feature type="transmembrane region" description="Helical" evidence="1">
    <location>
        <begin position="120"/>
        <end position="139"/>
    </location>
</feature>
<dbReference type="OrthoDB" id="3297538at2"/>
<proteinExistence type="predicted"/>
<dbReference type="Proteomes" id="UP000305792">
    <property type="component" value="Unassembled WGS sequence"/>
</dbReference>
<name>A0A4S8PEU9_9ACTN</name>
<keyword evidence="3" id="KW-1185">Reference proteome</keyword>
<evidence type="ECO:0000256" key="1">
    <source>
        <dbReference type="SAM" id="Phobius"/>
    </source>
</evidence>
<evidence type="ECO:0000313" key="2">
    <source>
        <dbReference type="EMBL" id="THV28958.1"/>
    </source>
</evidence>
<sequence length="154" mass="16052">MESKMNPQDAQVALAAVEQSRSDIADRLVTPWWYHPILGLLVGGLGAVAGSGARLAVVWGAIAAFGVGVYLLATAYRRLTGVWADGMSGGPRARRSVTVAGIVGVAIMGGGAITGLGLELWWPSTVAGAVIAVLTVVWGRHFDEVLRSELRESA</sequence>
<feature type="transmembrane region" description="Helical" evidence="1">
    <location>
        <begin position="97"/>
        <end position="114"/>
    </location>
</feature>
<feature type="transmembrane region" description="Helical" evidence="1">
    <location>
        <begin position="56"/>
        <end position="76"/>
    </location>
</feature>
<organism evidence="2 3">
    <name type="scientific">Glycomyces paridis</name>
    <dbReference type="NCBI Taxonomy" id="2126555"/>
    <lineage>
        <taxon>Bacteria</taxon>
        <taxon>Bacillati</taxon>
        <taxon>Actinomycetota</taxon>
        <taxon>Actinomycetes</taxon>
        <taxon>Glycomycetales</taxon>
        <taxon>Glycomycetaceae</taxon>
        <taxon>Glycomyces</taxon>
    </lineage>
</organism>
<keyword evidence="1" id="KW-1133">Transmembrane helix</keyword>
<gene>
    <name evidence="2" type="ORF">E9998_09370</name>
</gene>
<evidence type="ECO:0000313" key="3">
    <source>
        <dbReference type="Proteomes" id="UP000305792"/>
    </source>
</evidence>
<comment type="caution">
    <text evidence="2">The sequence shown here is derived from an EMBL/GenBank/DDBJ whole genome shotgun (WGS) entry which is preliminary data.</text>
</comment>
<reference evidence="2 3" key="1">
    <citation type="journal article" date="2018" name="Int. J. Syst. Evol. Microbiol.">
        <title>Glycomyces paridis sp. nov., isolated from the medicinal plant Paris polyphylla.</title>
        <authorList>
            <person name="Fang X.M."/>
            <person name="Bai J.L."/>
            <person name="Su J."/>
            <person name="Zhao L.L."/>
            <person name="Liu H.Y."/>
            <person name="Ma B.P."/>
            <person name="Zhang Y.Q."/>
            <person name="Yu L.Y."/>
        </authorList>
    </citation>
    <scope>NUCLEOTIDE SEQUENCE [LARGE SCALE GENOMIC DNA]</scope>
    <source>
        <strain evidence="2 3">CPCC 204357</strain>
    </source>
</reference>
<keyword evidence="1" id="KW-0812">Transmembrane</keyword>
<keyword evidence="1" id="KW-0472">Membrane</keyword>
<dbReference type="AlphaFoldDB" id="A0A4S8PEU9"/>
<dbReference type="EMBL" id="STGX01000006">
    <property type="protein sequence ID" value="THV28958.1"/>
    <property type="molecule type" value="Genomic_DNA"/>
</dbReference>